<dbReference type="SUPFAM" id="SSF52833">
    <property type="entry name" value="Thioredoxin-like"/>
    <property type="match status" value="1"/>
</dbReference>
<evidence type="ECO:0000313" key="1">
    <source>
        <dbReference type="EMBL" id="GIH16606.1"/>
    </source>
</evidence>
<gene>
    <name evidence="1" type="ORF">Raf01_47780</name>
</gene>
<organism evidence="1 2">
    <name type="scientific">Rugosimonospora africana</name>
    <dbReference type="NCBI Taxonomy" id="556532"/>
    <lineage>
        <taxon>Bacteria</taxon>
        <taxon>Bacillati</taxon>
        <taxon>Actinomycetota</taxon>
        <taxon>Actinomycetes</taxon>
        <taxon>Micromonosporales</taxon>
        <taxon>Micromonosporaceae</taxon>
        <taxon>Rugosimonospora</taxon>
    </lineage>
</organism>
<dbReference type="Gene3D" id="3.40.30.10">
    <property type="entry name" value="Glutaredoxin"/>
    <property type="match status" value="1"/>
</dbReference>
<dbReference type="RefSeq" id="WP_203920186.1">
    <property type="nucleotide sequence ID" value="NZ_BONZ01000045.1"/>
</dbReference>
<reference evidence="1" key="1">
    <citation type="submission" date="2021-01" db="EMBL/GenBank/DDBJ databases">
        <title>Whole genome shotgun sequence of Rugosimonospora africana NBRC 104875.</title>
        <authorList>
            <person name="Komaki H."/>
            <person name="Tamura T."/>
        </authorList>
    </citation>
    <scope>NUCLEOTIDE SEQUENCE</scope>
    <source>
        <strain evidence="1">NBRC 104875</strain>
    </source>
</reference>
<dbReference type="Proteomes" id="UP000642748">
    <property type="component" value="Unassembled WGS sequence"/>
</dbReference>
<evidence type="ECO:0000313" key="2">
    <source>
        <dbReference type="Proteomes" id="UP000642748"/>
    </source>
</evidence>
<name>A0A8J3QU97_9ACTN</name>
<dbReference type="EMBL" id="BONZ01000045">
    <property type="protein sequence ID" value="GIH16606.1"/>
    <property type="molecule type" value="Genomic_DNA"/>
</dbReference>
<dbReference type="InterPro" id="IPR036249">
    <property type="entry name" value="Thioredoxin-like_sf"/>
</dbReference>
<protein>
    <submittedName>
        <fullName evidence="1">TlpA family protein</fullName>
    </submittedName>
</protein>
<accession>A0A8J3QU97</accession>
<proteinExistence type="predicted"/>
<keyword evidence="2" id="KW-1185">Reference proteome</keyword>
<comment type="caution">
    <text evidence="1">The sequence shown here is derived from an EMBL/GenBank/DDBJ whole genome shotgun (WGS) entry which is preliminary data.</text>
</comment>
<dbReference type="AlphaFoldDB" id="A0A8J3QU97"/>
<sequence>MPFLIAAVVVVGLLCTLDLLLTVGVIKRLREHTELLTRMGGGPASIAVGEEVGAFDTSTVDGESLSREVMTAETLVGFFSPTCQPCKEKLPKFVEFARSMPGGRGQVLATVIGAPEEATALTDMLRPVARVVVEGPTGPLSNAFKTKAYPTVLMVSSTGGRLVVKADHVELDQPAPRG</sequence>